<evidence type="ECO:0008006" key="3">
    <source>
        <dbReference type="Google" id="ProtNLM"/>
    </source>
</evidence>
<sequence length="119" mass="13053">MDGCGLVEKLVERFPEFGEMYECHLANNGGLLPHVFFAVDGVTEEVVSAYSGRVSEWTEGLDWRAVLGFLEGAYIEGDGEARGVIAVSFVHRLPWPGQIGERIVGDFGPGLAECHRDVR</sequence>
<protein>
    <recommendedName>
        <fullName evidence="3">GNAT family N-acetyltransferase</fullName>
    </recommendedName>
</protein>
<reference evidence="2" key="1">
    <citation type="journal article" date="2019" name="Int. J. Syst. Evol. Microbiol.">
        <title>The Global Catalogue of Microorganisms (GCM) 10K type strain sequencing project: providing services to taxonomists for standard genome sequencing and annotation.</title>
        <authorList>
            <consortium name="The Broad Institute Genomics Platform"/>
            <consortium name="The Broad Institute Genome Sequencing Center for Infectious Disease"/>
            <person name="Wu L."/>
            <person name="Ma J."/>
        </authorList>
    </citation>
    <scope>NUCLEOTIDE SEQUENCE [LARGE SCALE GENOMIC DNA]</scope>
    <source>
        <strain evidence="2">JCM 9377</strain>
    </source>
</reference>
<dbReference type="Proteomes" id="UP001501237">
    <property type="component" value="Unassembled WGS sequence"/>
</dbReference>
<name>A0ABP6QA06_9ACTN</name>
<accession>A0ABP6QA06</accession>
<gene>
    <name evidence="1" type="ORF">GCM10010468_32200</name>
</gene>
<dbReference type="EMBL" id="BAAAUV010000007">
    <property type="protein sequence ID" value="GAA3212694.1"/>
    <property type="molecule type" value="Genomic_DNA"/>
</dbReference>
<keyword evidence="2" id="KW-1185">Reference proteome</keyword>
<proteinExistence type="predicted"/>
<organism evidence="1 2">
    <name type="scientific">Actinocorallia longicatena</name>
    <dbReference type="NCBI Taxonomy" id="111803"/>
    <lineage>
        <taxon>Bacteria</taxon>
        <taxon>Bacillati</taxon>
        <taxon>Actinomycetota</taxon>
        <taxon>Actinomycetes</taxon>
        <taxon>Streptosporangiales</taxon>
        <taxon>Thermomonosporaceae</taxon>
        <taxon>Actinocorallia</taxon>
    </lineage>
</organism>
<comment type="caution">
    <text evidence="1">The sequence shown here is derived from an EMBL/GenBank/DDBJ whole genome shotgun (WGS) entry which is preliminary data.</text>
</comment>
<evidence type="ECO:0000313" key="1">
    <source>
        <dbReference type="EMBL" id="GAA3212694.1"/>
    </source>
</evidence>
<evidence type="ECO:0000313" key="2">
    <source>
        <dbReference type="Proteomes" id="UP001501237"/>
    </source>
</evidence>